<feature type="compositionally biased region" description="Low complexity" evidence="1">
    <location>
        <begin position="88"/>
        <end position="99"/>
    </location>
</feature>
<dbReference type="Gene3D" id="3.30.70.330">
    <property type="match status" value="1"/>
</dbReference>
<dbReference type="Proteomes" id="UP001187682">
    <property type="component" value="Unassembled WGS sequence"/>
</dbReference>
<dbReference type="PANTHER" id="PTHR13288:SF8">
    <property type="entry name" value="SPLICING FACTOR 45"/>
    <property type="match status" value="1"/>
</dbReference>
<protein>
    <submittedName>
        <fullName evidence="3">Related to DNA-damage repair protein DRT111</fullName>
    </submittedName>
</protein>
<feature type="domain" description="G-patch" evidence="2">
    <location>
        <begin position="331"/>
        <end position="382"/>
    </location>
</feature>
<gene>
    <name evidence="3" type="ORF">DNG_01036</name>
</gene>
<feature type="compositionally biased region" description="Basic and acidic residues" evidence="1">
    <location>
        <begin position="171"/>
        <end position="190"/>
    </location>
</feature>
<evidence type="ECO:0000256" key="1">
    <source>
        <dbReference type="SAM" id="MobiDB-lite"/>
    </source>
</evidence>
<dbReference type="GO" id="GO:0045292">
    <property type="term" value="P:mRNA cis splicing, via spliceosome"/>
    <property type="evidence" value="ECO:0007669"/>
    <property type="project" value="InterPro"/>
</dbReference>
<dbReference type="Pfam" id="PF01585">
    <property type="entry name" value="G-patch"/>
    <property type="match status" value="1"/>
</dbReference>
<dbReference type="EMBL" id="ONZQ02000001">
    <property type="protein sequence ID" value="SPN97525.1"/>
    <property type="molecule type" value="Genomic_DNA"/>
</dbReference>
<evidence type="ECO:0000313" key="4">
    <source>
        <dbReference type="Proteomes" id="UP001187682"/>
    </source>
</evidence>
<dbReference type="FunFam" id="3.30.70.330:FF:000495">
    <property type="entry name" value="Putative G-patch DNA repair protein (Drt111)"/>
    <property type="match status" value="1"/>
</dbReference>
<sequence length="499" mass="54041">MSAPPQPPPRGLSLYADLLDPSADSSPATISSAPVLYGDAAGLQSARKPVDPALRFQPIRRPQVKQKSKPSFPKTIPGGAPPKPPSSAPDSAAAPTAAVAGGGQPPPPAAKTTLADWAAREEDEWRYGAAAEKRQRGGRKNKKKNRGGAGGQAETDWDELYDPSRPTNVEEYLRSDERIREVHEWKDLLYRRRNKERRVSDGEEVDDEDENERPSMSNQFAPPPSYSFAPPPPSPPRAAVPDDPTGDDAYARRLRMSQAGAAPAPPPPPPAKEEQGAVISAAPVRYSPPPAAPGSGQEEEEEEEDYRPALGSAASPPDSEQQQRSSNRPGQEGFAHRLMSKYGWTKGEALGSSEKGIATPLRVHVEKRKRRPDSEGGGWAEPAPRTRILGGERKGGGADDGAGAMSEVIVLRNMLEGMDDLRGEVEAGLGQEIGEECGDKYGRVERLYIDIESRQVFIKFTDQISALRAVSELKGRIFNGNAIEAKYFDVDKFESGVYR</sequence>
<dbReference type="InterPro" id="IPR040052">
    <property type="entry name" value="RBM17"/>
</dbReference>
<feature type="compositionally biased region" description="Basic and acidic residues" evidence="1">
    <location>
        <begin position="118"/>
        <end position="135"/>
    </location>
</feature>
<comment type="caution">
    <text evidence="3">The sequence shown here is derived from an EMBL/GenBank/DDBJ whole genome shotgun (WGS) entry which is preliminary data.</text>
</comment>
<feature type="region of interest" description="Disordered" evidence="1">
    <location>
        <begin position="1"/>
        <end position="31"/>
    </location>
</feature>
<organism evidence="3 4">
    <name type="scientific">Cephalotrichum gorgonifer</name>
    <dbReference type="NCBI Taxonomy" id="2041049"/>
    <lineage>
        <taxon>Eukaryota</taxon>
        <taxon>Fungi</taxon>
        <taxon>Dikarya</taxon>
        <taxon>Ascomycota</taxon>
        <taxon>Pezizomycotina</taxon>
        <taxon>Sordariomycetes</taxon>
        <taxon>Hypocreomycetidae</taxon>
        <taxon>Microascales</taxon>
        <taxon>Microascaceae</taxon>
        <taxon>Cephalotrichum</taxon>
    </lineage>
</organism>
<dbReference type="InterPro" id="IPR000467">
    <property type="entry name" value="G_patch_dom"/>
</dbReference>
<keyword evidence="4" id="KW-1185">Reference proteome</keyword>
<dbReference type="GO" id="GO:0003676">
    <property type="term" value="F:nucleic acid binding"/>
    <property type="evidence" value="ECO:0007669"/>
    <property type="project" value="InterPro"/>
</dbReference>
<feature type="compositionally biased region" description="Basic residues" evidence="1">
    <location>
        <begin position="136"/>
        <end position="146"/>
    </location>
</feature>
<feature type="region of interest" description="Disordered" evidence="1">
    <location>
        <begin position="45"/>
        <end position="333"/>
    </location>
</feature>
<accession>A0AAE8MQA4</accession>
<dbReference type="PROSITE" id="PS50174">
    <property type="entry name" value="G_PATCH"/>
    <property type="match status" value="1"/>
</dbReference>
<dbReference type="InterPro" id="IPR035979">
    <property type="entry name" value="RBD_domain_sf"/>
</dbReference>
<feature type="compositionally biased region" description="Acidic residues" evidence="1">
    <location>
        <begin position="202"/>
        <end position="211"/>
    </location>
</feature>
<dbReference type="InterPro" id="IPR012677">
    <property type="entry name" value="Nucleotide-bd_a/b_plait_sf"/>
</dbReference>
<reference evidence="3" key="1">
    <citation type="submission" date="2018-03" db="EMBL/GenBank/DDBJ databases">
        <authorList>
            <person name="Guldener U."/>
        </authorList>
    </citation>
    <scope>NUCLEOTIDE SEQUENCE</scope>
</reference>
<dbReference type="SMART" id="SM00443">
    <property type="entry name" value="G_patch"/>
    <property type="match status" value="1"/>
</dbReference>
<feature type="compositionally biased region" description="Polar residues" evidence="1">
    <location>
        <begin position="318"/>
        <end position="329"/>
    </location>
</feature>
<dbReference type="SUPFAM" id="SSF54928">
    <property type="entry name" value="RNA-binding domain, RBD"/>
    <property type="match status" value="1"/>
</dbReference>
<name>A0AAE8MQA4_9PEZI</name>
<evidence type="ECO:0000313" key="3">
    <source>
        <dbReference type="EMBL" id="SPN97525.1"/>
    </source>
</evidence>
<dbReference type="PANTHER" id="PTHR13288">
    <property type="entry name" value="SPLICING FACTOR 45 SPF45"/>
    <property type="match status" value="1"/>
</dbReference>
<feature type="compositionally biased region" description="Pro residues" evidence="1">
    <location>
        <begin position="221"/>
        <end position="238"/>
    </location>
</feature>
<proteinExistence type="predicted"/>
<dbReference type="GO" id="GO:0071011">
    <property type="term" value="C:precatalytic spliceosome"/>
    <property type="evidence" value="ECO:0007669"/>
    <property type="project" value="TreeGrafter"/>
</dbReference>
<evidence type="ECO:0000259" key="2">
    <source>
        <dbReference type="PROSITE" id="PS50174"/>
    </source>
</evidence>
<feature type="compositionally biased region" description="Pro residues" evidence="1">
    <location>
        <begin position="1"/>
        <end position="10"/>
    </location>
</feature>
<dbReference type="AlphaFoldDB" id="A0AAE8MQA4"/>
<feature type="region of interest" description="Disordered" evidence="1">
    <location>
        <begin position="366"/>
        <end position="401"/>
    </location>
</feature>